<evidence type="ECO:0000256" key="2">
    <source>
        <dbReference type="ARBA" id="ARBA00023004"/>
    </source>
</evidence>
<evidence type="ECO:0000259" key="4">
    <source>
        <dbReference type="PROSITE" id="PS51918"/>
    </source>
</evidence>
<dbReference type="Proteomes" id="UP000286947">
    <property type="component" value="Unassembled WGS sequence"/>
</dbReference>
<dbReference type="AlphaFoldDB" id="A0A433SHI8"/>
<keyword evidence="2" id="KW-0408">Iron</keyword>
<dbReference type="InterPro" id="IPR007197">
    <property type="entry name" value="rSAM"/>
</dbReference>
<dbReference type="GO" id="GO:0046872">
    <property type="term" value="F:metal ion binding"/>
    <property type="evidence" value="ECO:0007669"/>
    <property type="project" value="UniProtKB-KW"/>
</dbReference>
<feature type="domain" description="Radical SAM core" evidence="4">
    <location>
        <begin position="92"/>
        <end position="330"/>
    </location>
</feature>
<keyword evidence="3" id="KW-0411">Iron-sulfur</keyword>
<evidence type="ECO:0000313" key="5">
    <source>
        <dbReference type="EMBL" id="RUS68188.1"/>
    </source>
</evidence>
<evidence type="ECO:0000256" key="1">
    <source>
        <dbReference type="ARBA" id="ARBA00022723"/>
    </source>
</evidence>
<evidence type="ECO:0000313" key="6">
    <source>
        <dbReference type="Proteomes" id="UP000286947"/>
    </source>
</evidence>
<dbReference type="SFLD" id="SFLDS00029">
    <property type="entry name" value="Radical_SAM"/>
    <property type="match status" value="1"/>
</dbReference>
<evidence type="ECO:0000256" key="3">
    <source>
        <dbReference type="ARBA" id="ARBA00023014"/>
    </source>
</evidence>
<reference evidence="5 6" key="1">
    <citation type="submission" date="2018-01" db="EMBL/GenBank/DDBJ databases">
        <title>Saezia sanguinis gen. nov., sp. nov., in the order Burkholderiales isolated from human blood.</title>
        <authorList>
            <person name="Medina-Pascual M.J."/>
            <person name="Valdezate S."/>
            <person name="Monzon S."/>
            <person name="Cuesta I."/>
            <person name="Carrasco G."/>
            <person name="Villalon P."/>
            <person name="Saez-Nieto J.A."/>
        </authorList>
    </citation>
    <scope>NUCLEOTIDE SEQUENCE [LARGE SCALE GENOMIC DNA]</scope>
    <source>
        <strain evidence="5 6">CNM695-12</strain>
    </source>
</reference>
<dbReference type="SFLD" id="SFLDG01084">
    <property type="entry name" value="Uncharacterised_Radical_SAM_Su"/>
    <property type="match status" value="1"/>
</dbReference>
<gene>
    <name evidence="5" type="ORF">CUZ56_00675</name>
</gene>
<sequence>MAHSSGYKQDKSKSATQNACGDDGLAVPLHPVYQFKGRGANLHIAHRFSKDEREVYDDGWQEAESEDERLAPPVTTVRYEQSKSAIFYNDSPDIPFDRSINPYRGCEHGCIYCYARPYHAYLDLSPGLDFETQIIARGNIAELFRKELARPKYAENVQPIALGSMTDCYQPMERKLKLTRQIIEVLHETQHPFFLITRGSAVERDLDLIAPMAKAKLAEVCVTITTLDRHLARIMEPRAPTPQRRLQTVAALAQAGVPVSVSIAPQIPFLNDDMEQVIQAAAQAGATSAFYTILRLSWELKPLFESWLQQHYPERAQRIMDRIRDLRGGKTNDSRFGVRMHAEGIWADLIRQRFYKALRQHGMNLTSAGLDTTRFQPPVWVQKTAQMPSRHDVFQPDLFE</sequence>
<dbReference type="OrthoDB" id="9785699at2"/>
<dbReference type="PANTHER" id="PTHR43432">
    <property type="entry name" value="SLR0285 PROTEIN"/>
    <property type="match status" value="1"/>
</dbReference>
<accession>A0A433SHI8</accession>
<proteinExistence type="predicted"/>
<dbReference type="SUPFAM" id="SSF102114">
    <property type="entry name" value="Radical SAM enzymes"/>
    <property type="match status" value="1"/>
</dbReference>
<dbReference type="PROSITE" id="PS51918">
    <property type="entry name" value="RADICAL_SAM"/>
    <property type="match status" value="1"/>
</dbReference>
<comment type="caution">
    <text evidence="5">The sequence shown here is derived from an EMBL/GenBank/DDBJ whole genome shotgun (WGS) entry which is preliminary data.</text>
</comment>
<dbReference type="PANTHER" id="PTHR43432:SF3">
    <property type="entry name" value="SLR0285 PROTEIN"/>
    <property type="match status" value="1"/>
</dbReference>
<dbReference type="Pfam" id="PF04055">
    <property type="entry name" value="Radical_SAM"/>
    <property type="match status" value="1"/>
</dbReference>
<name>A0A433SHI8_9BURK</name>
<dbReference type="CDD" id="cd01335">
    <property type="entry name" value="Radical_SAM"/>
    <property type="match status" value="1"/>
</dbReference>
<dbReference type="InterPro" id="IPR058240">
    <property type="entry name" value="rSAM_sf"/>
</dbReference>
<dbReference type="InterPro" id="IPR006638">
    <property type="entry name" value="Elp3/MiaA/NifB-like_rSAM"/>
</dbReference>
<dbReference type="GO" id="GO:0003824">
    <property type="term" value="F:catalytic activity"/>
    <property type="evidence" value="ECO:0007669"/>
    <property type="project" value="InterPro"/>
</dbReference>
<dbReference type="GO" id="GO:0051536">
    <property type="term" value="F:iron-sulfur cluster binding"/>
    <property type="evidence" value="ECO:0007669"/>
    <property type="project" value="UniProtKB-KW"/>
</dbReference>
<dbReference type="Gene3D" id="3.80.30.30">
    <property type="match status" value="1"/>
</dbReference>
<keyword evidence="6" id="KW-1185">Reference proteome</keyword>
<protein>
    <recommendedName>
        <fullName evidence="4">Radical SAM core domain-containing protein</fullName>
    </recommendedName>
</protein>
<dbReference type="NCBIfam" id="NF033668">
    <property type="entry name" value="rSAM_PA0069"/>
    <property type="match status" value="1"/>
</dbReference>
<dbReference type="RefSeq" id="WP_126978132.1">
    <property type="nucleotide sequence ID" value="NZ_PQSP01000001.1"/>
</dbReference>
<dbReference type="SMART" id="SM00729">
    <property type="entry name" value="Elp3"/>
    <property type="match status" value="1"/>
</dbReference>
<organism evidence="5 6">
    <name type="scientific">Saezia sanguinis</name>
    <dbReference type="NCBI Taxonomy" id="1965230"/>
    <lineage>
        <taxon>Bacteria</taxon>
        <taxon>Pseudomonadati</taxon>
        <taxon>Pseudomonadota</taxon>
        <taxon>Betaproteobacteria</taxon>
        <taxon>Burkholderiales</taxon>
        <taxon>Saeziaceae</taxon>
        <taxon>Saezia</taxon>
    </lineage>
</organism>
<dbReference type="InterPro" id="IPR040086">
    <property type="entry name" value="MJ0683-like"/>
</dbReference>
<keyword evidence="1" id="KW-0479">Metal-binding</keyword>
<dbReference type="EMBL" id="PQSP01000001">
    <property type="protein sequence ID" value="RUS68188.1"/>
    <property type="molecule type" value="Genomic_DNA"/>
</dbReference>